<dbReference type="PANTHER" id="PTHR47234:SF2">
    <property type="entry name" value="TONB-DEPENDENT RECEPTOR"/>
    <property type="match status" value="1"/>
</dbReference>
<evidence type="ECO:0000259" key="11">
    <source>
        <dbReference type="Pfam" id="PF00593"/>
    </source>
</evidence>
<dbReference type="InterPro" id="IPR039426">
    <property type="entry name" value="TonB-dep_rcpt-like"/>
</dbReference>
<keyword evidence="4 8" id="KW-0812">Transmembrane</keyword>
<comment type="similarity">
    <text evidence="8 9">Belongs to the TonB-dependent receptor family.</text>
</comment>
<keyword evidence="3 8" id="KW-1134">Transmembrane beta strand</keyword>
<protein>
    <submittedName>
        <fullName evidence="13">TonB-dependent receptor</fullName>
    </submittedName>
</protein>
<evidence type="ECO:0000256" key="8">
    <source>
        <dbReference type="PROSITE-ProRule" id="PRU01360"/>
    </source>
</evidence>
<reference evidence="13 14" key="1">
    <citation type="submission" date="2019-01" db="EMBL/GenBank/DDBJ databases">
        <authorList>
            <person name="Chen W.-M."/>
        </authorList>
    </citation>
    <scope>NUCLEOTIDE SEQUENCE [LARGE SCALE GENOMIC DNA]</scope>
    <source>
        <strain evidence="13 14">FSY-9</strain>
    </source>
</reference>
<dbReference type="OrthoDB" id="7051241at2"/>
<dbReference type="AlphaFoldDB" id="A0A437N771"/>
<dbReference type="Pfam" id="PF07715">
    <property type="entry name" value="Plug"/>
    <property type="match status" value="1"/>
</dbReference>
<keyword evidence="14" id="KW-1185">Reference proteome</keyword>
<name>A0A437N771_9SPHN</name>
<feature type="signal peptide" evidence="10">
    <location>
        <begin position="1"/>
        <end position="26"/>
    </location>
</feature>
<keyword evidence="7 8" id="KW-0998">Cell outer membrane</keyword>
<evidence type="ECO:0000256" key="2">
    <source>
        <dbReference type="ARBA" id="ARBA00022448"/>
    </source>
</evidence>
<evidence type="ECO:0000259" key="12">
    <source>
        <dbReference type="Pfam" id="PF07715"/>
    </source>
</evidence>
<evidence type="ECO:0000256" key="10">
    <source>
        <dbReference type="SAM" id="SignalP"/>
    </source>
</evidence>
<dbReference type="Proteomes" id="UP000282837">
    <property type="component" value="Unassembled WGS sequence"/>
</dbReference>
<evidence type="ECO:0000313" key="13">
    <source>
        <dbReference type="EMBL" id="RVU05779.1"/>
    </source>
</evidence>
<evidence type="ECO:0000256" key="6">
    <source>
        <dbReference type="ARBA" id="ARBA00023136"/>
    </source>
</evidence>
<dbReference type="GO" id="GO:0009279">
    <property type="term" value="C:cell outer membrane"/>
    <property type="evidence" value="ECO:0007669"/>
    <property type="project" value="UniProtKB-SubCell"/>
</dbReference>
<organism evidence="13 14">
    <name type="scientific">Novosphingobium umbonatum</name>
    <dbReference type="NCBI Taxonomy" id="1908524"/>
    <lineage>
        <taxon>Bacteria</taxon>
        <taxon>Pseudomonadati</taxon>
        <taxon>Pseudomonadota</taxon>
        <taxon>Alphaproteobacteria</taxon>
        <taxon>Sphingomonadales</taxon>
        <taxon>Sphingomonadaceae</taxon>
        <taxon>Novosphingobium</taxon>
    </lineage>
</organism>
<evidence type="ECO:0000256" key="5">
    <source>
        <dbReference type="ARBA" id="ARBA00023077"/>
    </source>
</evidence>
<dbReference type="SUPFAM" id="SSF56935">
    <property type="entry name" value="Porins"/>
    <property type="match status" value="1"/>
</dbReference>
<dbReference type="RefSeq" id="WP_127707746.1">
    <property type="nucleotide sequence ID" value="NZ_SACO01000004.1"/>
</dbReference>
<evidence type="ECO:0000256" key="9">
    <source>
        <dbReference type="RuleBase" id="RU003357"/>
    </source>
</evidence>
<evidence type="ECO:0000256" key="3">
    <source>
        <dbReference type="ARBA" id="ARBA00022452"/>
    </source>
</evidence>
<dbReference type="Gene3D" id="2.170.130.10">
    <property type="entry name" value="TonB-dependent receptor, plug domain"/>
    <property type="match status" value="1"/>
</dbReference>
<sequence length="932" mass="97830">MNMKLRLVAQTSIVAVALGCAGAANARQASAEAKQDAEIIVTGSSIKGVAPVGSNLVTVTRADLESTGAQTVQQVLKTVPSVVGLQSAGQGAFGSADGSGTNAPTIHGLGASASNSTLVLINGHRLPTSGINHVLADPNILAPMALERVEVLADGASSVYGSDAVAGVINFITRKKINGFEANVQKGFASGYNTLTAGLLWGQTYDTGSVMLSYNYSDRSNLAASSRSYASSADLRSRGGTNFTPTRCNNIVTATGCDPVKYWDLLPSEKRHNVYAQVTKEVGDKLHLYGDFIFSSRRNVQRVTRGSASGTVFGTGSTPTTGRSINPFAPAATAGTTVNWNADEMFGPGASITGTAEDISLRFDAIYDLSSKWQVNLGGVYGVDTSTQVNIGQLNASVFNLALNGFTSAAINGVSQSVSQTLTTANAIDLWGNGTSAATKAALVDNRQFQYARQLLRNGYLKVSGDLFELPAGPAKIAVGGELMGYEMDQYNIRANNLGIASQSSQAFNTRYIRNVQSAYAELYVPILKDSFVKLLDLNISGRHDHYSDFGSTTNPKLAMNFEPVRGIKFRANWAKSFVAPALTSIGSNGTGLTGESGYSGIIPSGIPGGSPTISIANFPLITSVPGVTCSATACTLGASSNGVLVTGGNANLKPQKGTAWSLGVDFTPVQVPGLRVSVTYWKNQLRGGITAPQAPLALGSADLSYLLQLYPTGATSAQIAALGAGLPQTGVINSPVYFSYNFQQQNALNLNVAGLDVAANYRFDTELGRFNLGASFTRKLKFEQFFGTNGTKFSVLGTSGFNTTFPSVKMEGRANIGYDKGPLNADIFVNYLGSYKFWGASVVNPLIRTNGVPTGGGDTVKAFTTVDLHLAYTFKDLGVAKEAQVYVDVSNLLDQAPPFVNTYTVNGAVGYDGLNANPLGRVINIGVRSKF</sequence>
<dbReference type="Gene3D" id="2.40.170.20">
    <property type="entry name" value="TonB-dependent receptor, beta-barrel domain"/>
    <property type="match status" value="1"/>
</dbReference>
<feature type="domain" description="TonB-dependent receptor-like beta-barrel" evidence="11">
    <location>
        <begin position="314"/>
        <end position="893"/>
    </location>
</feature>
<dbReference type="EMBL" id="SACO01000004">
    <property type="protein sequence ID" value="RVU05779.1"/>
    <property type="molecule type" value="Genomic_DNA"/>
</dbReference>
<dbReference type="PROSITE" id="PS52016">
    <property type="entry name" value="TONB_DEPENDENT_REC_3"/>
    <property type="match status" value="1"/>
</dbReference>
<evidence type="ECO:0000256" key="4">
    <source>
        <dbReference type="ARBA" id="ARBA00022692"/>
    </source>
</evidence>
<dbReference type="PANTHER" id="PTHR47234">
    <property type="match status" value="1"/>
</dbReference>
<proteinExistence type="inferred from homology"/>
<accession>A0A437N771</accession>
<keyword evidence="2 8" id="KW-0813">Transport</keyword>
<dbReference type="Pfam" id="PF00593">
    <property type="entry name" value="TonB_dep_Rec_b-barrel"/>
    <property type="match status" value="1"/>
</dbReference>
<dbReference type="InterPro" id="IPR000531">
    <property type="entry name" value="Beta-barrel_TonB"/>
</dbReference>
<evidence type="ECO:0000256" key="1">
    <source>
        <dbReference type="ARBA" id="ARBA00004571"/>
    </source>
</evidence>
<keyword evidence="6 8" id="KW-0472">Membrane</keyword>
<dbReference type="PROSITE" id="PS51257">
    <property type="entry name" value="PROKAR_LIPOPROTEIN"/>
    <property type="match status" value="1"/>
</dbReference>
<comment type="subcellular location">
    <subcellularLocation>
        <location evidence="1 8">Cell outer membrane</location>
        <topology evidence="1 8">Multi-pass membrane protein</topology>
    </subcellularLocation>
</comment>
<keyword evidence="5 9" id="KW-0798">TonB box</keyword>
<comment type="caution">
    <text evidence="13">The sequence shown here is derived from an EMBL/GenBank/DDBJ whole genome shotgun (WGS) entry which is preliminary data.</text>
</comment>
<feature type="domain" description="TonB-dependent receptor plug" evidence="12">
    <location>
        <begin position="57"/>
        <end position="168"/>
    </location>
</feature>
<keyword evidence="10" id="KW-0732">Signal</keyword>
<dbReference type="InterPro" id="IPR037066">
    <property type="entry name" value="Plug_dom_sf"/>
</dbReference>
<feature type="chain" id="PRO_5019216144" evidence="10">
    <location>
        <begin position="27"/>
        <end position="932"/>
    </location>
</feature>
<dbReference type="InterPro" id="IPR036942">
    <property type="entry name" value="Beta-barrel_TonB_sf"/>
</dbReference>
<gene>
    <name evidence="13" type="ORF">EOE18_07290</name>
</gene>
<keyword evidence="13" id="KW-0675">Receptor</keyword>
<dbReference type="InterPro" id="IPR012910">
    <property type="entry name" value="Plug_dom"/>
</dbReference>
<evidence type="ECO:0000313" key="14">
    <source>
        <dbReference type="Proteomes" id="UP000282837"/>
    </source>
</evidence>
<evidence type="ECO:0000256" key="7">
    <source>
        <dbReference type="ARBA" id="ARBA00023237"/>
    </source>
</evidence>